<feature type="non-terminal residue" evidence="1">
    <location>
        <position position="1"/>
    </location>
</feature>
<keyword evidence="2" id="KW-1185">Reference proteome</keyword>
<protein>
    <submittedName>
        <fullName evidence="1">Uncharacterized protein</fullName>
    </submittedName>
</protein>
<accession>A0A5J9SGB0</accession>
<reference evidence="1 2" key="1">
    <citation type="journal article" date="2019" name="Sci. Rep.">
        <title>A high-quality genome of Eragrostis curvula grass provides insights into Poaceae evolution and supports new strategies to enhance forage quality.</title>
        <authorList>
            <person name="Carballo J."/>
            <person name="Santos B.A.C.M."/>
            <person name="Zappacosta D."/>
            <person name="Garbus I."/>
            <person name="Selva J.P."/>
            <person name="Gallo C.A."/>
            <person name="Diaz A."/>
            <person name="Albertini E."/>
            <person name="Caccamo M."/>
            <person name="Echenique V."/>
        </authorList>
    </citation>
    <scope>NUCLEOTIDE SEQUENCE [LARGE SCALE GENOMIC DNA]</scope>
    <source>
        <strain evidence="2">cv. Victoria</strain>
        <tissue evidence="1">Leaf</tissue>
    </source>
</reference>
<dbReference type="EMBL" id="RWGY01000929">
    <property type="protein sequence ID" value="TVT97863.1"/>
    <property type="molecule type" value="Genomic_DNA"/>
</dbReference>
<dbReference type="Gene3D" id="3.40.50.2000">
    <property type="entry name" value="Glycogen Phosphorylase B"/>
    <property type="match status" value="1"/>
</dbReference>
<organism evidence="1 2">
    <name type="scientific">Eragrostis curvula</name>
    <name type="common">weeping love grass</name>
    <dbReference type="NCBI Taxonomy" id="38414"/>
    <lineage>
        <taxon>Eukaryota</taxon>
        <taxon>Viridiplantae</taxon>
        <taxon>Streptophyta</taxon>
        <taxon>Embryophyta</taxon>
        <taxon>Tracheophyta</taxon>
        <taxon>Spermatophyta</taxon>
        <taxon>Magnoliopsida</taxon>
        <taxon>Liliopsida</taxon>
        <taxon>Poales</taxon>
        <taxon>Poaceae</taxon>
        <taxon>PACMAD clade</taxon>
        <taxon>Chloridoideae</taxon>
        <taxon>Eragrostideae</taxon>
        <taxon>Eragrostidinae</taxon>
        <taxon>Eragrostis</taxon>
    </lineage>
</organism>
<dbReference type="AlphaFoldDB" id="A0A5J9SGB0"/>
<name>A0A5J9SGB0_9POAL</name>
<sequence length="119" mass="12775">MPPLDTSLMPWNKAGAREGQPVIFQLVTRCNETKDLAEIIVCNSFLEAEASAFKLCPNILPIGPLTGLAVVPGVNGVVTKEEVSGKVIRVVGDNGIESCVARGGSSYENFKRFVDLLKQ</sequence>
<gene>
    <name evidence="1" type="ORF">EJB05_56875</name>
</gene>
<dbReference type="OrthoDB" id="5835829at2759"/>
<proteinExistence type="predicted"/>
<evidence type="ECO:0000313" key="2">
    <source>
        <dbReference type="Proteomes" id="UP000324897"/>
    </source>
</evidence>
<comment type="caution">
    <text evidence="1">The sequence shown here is derived from an EMBL/GenBank/DDBJ whole genome shotgun (WGS) entry which is preliminary data.</text>
</comment>
<dbReference type="Gramene" id="TVT97863">
    <property type="protein sequence ID" value="TVT97863"/>
    <property type="gene ID" value="EJB05_56875"/>
</dbReference>
<dbReference type="Proteomes" id="UP000324897">
    <property type="component" value="Unassembled WGS sequence"/>
</dbReference>
<evidence type="ECO:0000313" key="1">
    <source>
        <dbReference type="EMBL" id="TVT97863.1"/>
    </source>
</evidence>